<evidence type="ECO:0000313" key="3">
    <source>
        <dbReference type="Proteomes" id="UP000182649"/>
    </source>
</evidence>
<dbReference type="AlphaFoldDB" id="A0A1I7HH02"/>
<keyword evidence="1" id="KW-0472">Membrane</keyword>
<evidence type="ECO:0000313" key="2">
    <source>
        <dbReference type="EMBL" id="SFU60005.1"/>
    </source>
</evidence>
<dbReference type="EMBL" id="FPBZ01000009">
    <property type="protein sequence ID" value="SFU60005.1"/>
    <property type="molecule type" value="Genomic_DNA"/>
</dbReference>
<feature type="transmembrane region" description="Helical" evidence="1">
    <location>
        <begin position="63"/>
        <end position="82"/>
    </location>
</feature>
<protein>
    <submittedName>
        <fullName evidence="2">Uncharacterized protein</fullName>
    </submittedName>
</protein>
<keyword evidence="1" id="KW-0812">Transmembrane</keyword>
<sequence length="92" mass="10343">MAYFNKYWVENQSGTEKARIARSLCHYKPYIVKSRNYNMTGITALGLSALSLPVFASTDTQDASFQSGWVGVLLTLLIWYVCASRRKKEIGG</sequence>
<organism evidence="2 3">
    <name type="scientific">Nitrosospira multiformis</name>
    <dbReference type="NCBI Taxonomy" id="1231"/>
    <lineage>
        <taxon>Bacteria</taxon>
        <taxon>Pseudomonadati</taxon>
        <taxon>Pseudomonadota</taxon>
        <taxon>Betaproteobacteria</taxon>
        <taxon>Nitrosomonadales</taxon>
        <taxon>Nitrosomonadaceae</taxon>
        <taxon>Nitrosospira</taxon>
    </lineage>
</organism>
<feature type="transmembrane region" description="Helical" evidence="1">
    <location>
        <begin position="37"/>
        <end position="57"/>
    </location>
</feature>
<proteinExistence type="predicted"/>
<accession>A0A1I7HH02</accession>
<reference evidence="2 3" key="1">
    <citation type="submission" date="2016-10" db="EMBL/GenBank/DDBJ databases">
        <authorList>
            <person name="de Groot N.N."/>
        </authorList>
    </citation>
    <scope>NUCLEOTIDE SEQUENCE [LARGE SCALE GENOMIC DNA]</scope>
    <source>
        <strain evidence="2 3">Nl14</strain>
    </source>
</reference>
<keyword evidence="1" id="KW-1133">Transmembrane helix</keyword>
<gene>
    <name evidence="2" type="ORF">SAMN05216417_10960</name>
</gene>
<name>A0A1I7HH02_9PROT</name>
<evidence type="ECO:0000256" key="1">
    <source>
        <dbReference type="SAM" id="Phobius"/>
    </source>
</evidence>
<dbReference type="Proteomes" id="UP000182649">
    <property type="component" value="Unassembled WGS sequence"/>
</dbReference>